<evidence type="ECO:0000313" key="1">
    <source>
        <dbReference type="EMBL" id="MCR6486011.1"/>
    </source>
</evidence>
<sequence>MFQKVLATFGSGGAKIDARLLQATATPGRPLRGEVLLAGGDVDQEIKGLAVTLLARVQVPGEDKTEDLPFGSQHLVGSETIRAGQQVRVPFEVPLPWETPVTSVYGKPLTGMAVGVRAELDLAAAVADPFDADAVAIEPLSAQKRVLDALSRIGFTFREAILEQGRINGAHQQLPFFQEVRFAPSPRFASVFSQVAVTFLASAERTEVVLEVTKRVRVSKTGGFGGRGQDFLGMFTMKPDVNWEKQLDDWLDQVARPRGIFD</sequence>
<dbReference type="EMBL" id="JAMXQV010000013">
    <property type="protein sequence ID" value="MCR6486011.1"/>
    <property type="molecule type" value="Genomic_DNA"/>
</dbReference>
<accession>A0A9X2SMJ6</accession>
<reference evidence="1" key="1">
    <citation type="submission" date="2022-06" db="EMBL/GenBank/DDBJ databases">
        <title>Amycolatopsis iheyaensis sp. nov., a new species of the genus Amycolatopsis isolated from soil in Iheya island, Japan.</title>
        <authorList>
            <person name="Ngamcharungchit C."/>
            <person name="Kanto H."/>
            <person name="Take A."/>
            <person name="Intra B."/>
            <person name="Matsumoto A."/>
            <person name="Panbangred W."/>
            <person name="Inahashi Y."/>
        </authorList>
    </citation>
    <scope>NUCLEOTIDE SEQUENCE</scope>
    <source>
        <strain evidence="1">OK19-0408</strain>
    </source>
</reference>
<dbReference type="InterPro" id="IPR009776">
    <property type="entry name" value="Spore_0_M"/>
</dbReference>
<dbReference type="PANTHER" id="PTHR40053:SF1">
    <property type="entry name" value="SPORULATION-CONTROL PROTEIN SPO0M"/>
    <property type="match status" value="1"/>
</dbReference>
<keyword evidence="2" id="KW-1185">Reference proteome</keyword>
<comment type="caution">
    <text evidence="1">The sequence shown here is derived from an EMBL/GenBank/DDBJ whole genome shotgun (WGS) entry which is preliminary data.</text>
</comment>
<gene>
    <name evidence="1" type="ORF">M8542_24590</name>
</gene>
<proteinExistence type="predicted"/>
<dbReference type="RefSeq" id="WP_257922597.1">
    <property type="nucleotide sequence ID" value="NZ_JAMXQV010000013.1"/>
</dbReference>
<dbReference type="AlphaFoldDB" id="A0A9X2SMJ6"/>
<dbReference type="PANTHER" id="PTHR40053">
    <property type="entry name" value="SPORULATION-CONTROL PROTEIN SPO0M"/>
    <property type="match status" value="1"/>
</dbReference>
<dbReference type="Proteomes" id="UP001144096">
    <property type="component" value="Unassembled WGS sequence"/>
</dbReference>
<organism evidence="1 2">
    <name type="scientific">Amycolatopsis iheyensis</name>
    <dbReference type="NCBI Taxonomy" id="2945988"/>
    <lineage>
        <taxon>Bacteria</taxon>
        <taxon>Bacillati</taxon>
        <taxon>Actinomycetota</taxon>
        <taxon>Actinomycetes</taxon>
        <taxon>Pseudonocardiales</taxon>
        <taxon>Pseudonocardiaceae</taxon>
        <taxon>Amycolatopsis</taxon>
    </lineage>
</organism>
<evidence type="ECO:0000313" key="2">
    <source>
        <dbReference type="Proteomes" id="UP001144096"/>
    </source>
</evidence>
<protein>
    <submittedName>
        <fullName evidence="1">Sporulation protein</fullName>
    </submittedName>
</protein>
<dbReference type="Pfam" id="PF07070">
    <property type="entry name" value="Spo0M"/>
    <property type="match status" value="1"/>
</dbReference>
<name>A0A9X2SMJ6_9PSEU</name>